<dbReference type="CDD" id="cd02440">
    <property type="entry name" value="AdoMet_MTases"/>
    <property type="match status" value="1"/>
</dbReference>
<gene>
    <name evidence="2" type="ORF">A2751_03275</name>
</gene>
<comment type="caution">
    <text evidence="2">The sequence shown here is derived from an EMBL/GenBank/DDBJ whole genome shotgun (WGS) entry which is preliminary data.</text>
</comment>
<dbReference type="Pfam" id="PF13847">
    <property type="entry name" value="Methyltransf_31"/>
    <property type="match status" value="1"/>
</dbReference>
<proteinExistence type="predicted"/>
<sequence>MAEEKIFNKYKDRGSVHWREMMSRDPRRFNAFQQARYDWIIKTAGDMKGKRVLDLGCGDGSLTYMLCRAGAHVVGADNEDMGIKFARENLASQNVDNKLHYEFVVASAYSLPFENASFDIIAHCEVIEHLAEPERMLAEAKRVMKTDGKFIVTTPHRLHEFPKDPNHVREFFPEELKALLQKFFPSVEIKLTHQIMWYALHSYSVRHFGNRQLGFWLINALTLWLGINPFNFDYKHPTKRDIFTEILAVCKS</sequence>
<accession>A0A1F5NKI3</accession>
<protein>
    <recommendedName>
        <fullName evidence="1">Methyltransferase domain-containing protein</fullName>
    </recommendedName>
</protein>
<dbReference type="InterPro" id="IPR029063">
    <property type="entry name" value="SAM-dependent_MTases_sf"/>
</dbReference>
<dbReference type="PANTHER" id="PTHR44068">
    <property type="entry name" value="ZGC:194242"/>
    <property type="match status" value="1"/>
</dbReference>
<dbReference type="SUPFAM" id="SSF53335">
    <property type="entry name" value="S-adenosyl-L-methionine-dependent methyltransferases"/>
    <property type="match status" value="1"/>
</dbReference>
<evidence type="ECO:0000259" key="1">
    <source>
        <dbReference type="Pfam" id="PF13847"/>
    </source>
</evidence>
<dbReference type="STRING" id="1817824.A2751_03275"/>
<evidence type="ECO:0000313" key="2">
    <source>
        <dbReference type="EMBL" id="OGE78155.1"/>
    </source>
</evidence>
<organism evidence="2 3">
    <name type="scientific">Candidatus Doudnabacteria bacterium RIFCSPHIGHO2_01_FULL_46_14</name>
    <dbReference type="NCBI Taxonomy" id="1817824"/>
    <lineage>
        <taxon>Bacteria</taxon>
        <taxon>Candidatus Doudnaibacteriota</taxon>
    </lineage>
</organism>
<evidence type="ECO:0000313" key="3">
    <source>
        <dbReference type="Proteomes" id="UP000176864"/>
    </source>
</evidence>
<dbReference type="Gene3D" id="3.40.50.150">
    <property type="entry name" value="Vaccinia Virus protein VP39"/>
    <property type="match status" value="1"/>
</dbReference>
<reference evidence="2 3" key="1">
    <citation type="journal article" date="2016" name="Nat. Commun.">
        <title>Thousands of microbial genomes shed light on interconnected biogeochemical processes in an aquifer system.</title>
        <authorList>
            <person name="Anantharaman K."/>
            <person name="Brown C.T."/>
            <person name="Hug L.A."/>
            <person name="Sharon I."/>
            <person name="Castelle C.J."/>
            <person name="Probst A.J."/>
            <person name="Thomas B.C."/>
            <person name="Singh A."/>
            <person name="Wilkins M.J."/>
            <person name="Karaoz U."/>
            <person name="Brodie E.L."/>
            <person name="Williams K.H."/>
            <person name="Hubbard S.S."/>
            <person name="Banfield J.F."/>
        </authorList>
    </citation>
    <scope>NUCLEOTIDE SEQUENCE [LARGE SCALE GENOMIC DNA]</scope>
</reference>
<name>A0A1F5NKI3_9BACT</name>
<dbReference type="InterPro" id="IPR025714">
    <property type="entry name" value="Methyltranfer_dom"/>
</dbReference>
<feature type="domain" description="Methyltransferase" evidence="1">
    <location>
        <begin position="48"/>
        <end position="168"/>
    </location>
</feature>
<dbReference type="AlphaFoldDB" id="A0A1F5NKI3"/>
<dbReference type="EMBL" id="MFEK01000014">
    <property type="protein sequence ID" value="OGE78155.1"/>
    <property type="molecule type" value="Genomic_DNA"/>
</dbReference>
<dbReference type="PANTHER" id="PTHR44068:SF11">
    <property type="entry name" value="GERANYL DIPHOSPHATE 2-C-METHYLTRANSFERASE"/>
    <property type="match status" value="1"/>
</dbReference>
<dbReference type="GO" id="GO:0008757">
    <property type="term" value="F:S-adenosylmethionine-dependent methyltransferase activity"/>
    <property type="evidence" value="ECO:0007669"/>
    <property type="project" value="InterPro"/>
</dbReference>
<dbReference type="InterPro" id="IPR050447">
    <property type="entry name" value="Erg6_SMT_methyltransf"/>
</dbReference>
<dbReference type="Proteomes" id="UP000176864">
    <property type="component" value="Unassembled WGS sequence"/>
</dbReference>